<dbReference type="Pfam" id="PF13683">
    <property type="entry name" value="rve_3"/>
    <property type="match status" value="1"/>
</dbReference>
<accession>A0A1J0VWB8</accession>
<dbReference type="EMBL" id="CP018082">
    <property type="protein sequence ID" value="APE36239.1"/>
    <property type="molecule type" value="Genomic_DNA"/>
</dbReference>
<organism evidence="2 3">
    <name type="scientific">Nocardia mangyaensis</name>
    <dbReference type="NCBI Taxonomy" id="2213200"/>
    <lineage>
        <taxon>Bacteria</taxon>
        <taxon>Bacillati</taxon>
        <taxon>Actinomycetota</taxon>
        <taxon>Actinomycetes</taxon>
        <taxon>Mycobacteriales</taxon>
        <taxon>Nocardiaceae</taxon>
        <taxon>Nocardia</taxon>
    </lineage>
</organism>
<proteinExistence type="predicted"/>
<dbReference type="AlphaFoldDB" id="A0A1J0VWB8"/>
<evidence type="ECO:0000313" key="2">
    <source>
        <dbReference type="EMBL" id="APE36239.1"/>
    </source>
</evidence>
<gene>
    <name evidence="2" type="ORF">BOX37_22530</name>
</gene>
<dbReference type="KEGG" id="nsl:BOX37_22530"/>
<dbReference type="InterPro" id="IPR012337">
    <property type="entry name" value="RNaseH-like_sf"/>
</dbReference>
<name>A0A1J0VWB8_9NOCA</name>
<feature type="domain" description="Integrase catalytic" evidence="1">
    <location>
        <begin position="2"/>
        <end position="59"/>
    </location>
</feature>
<dbReference type="Proteomes" id="UP000183810">
    <property type="component" value="Chromosome"/>
</dbReference>
<dbReference type="InterPro" id="IPR001584">
    <property type="entry name" value="Integrase_cat-core"/>
</dbReference>
<protein>
    <recommendedName>
        <fullName evidence="1">Integrase catalytic domain-containing protein</fullName>
    </recommendedName>
</protein>
<dbReference type="GO" id="GO:0015074">
    <property type="term" value="P:DNA integration"/>
    <property type="evidence" value="ECO:0007669"/>
    <property type="project" value="InterPro"/>
</dbReference>
<sequence>MGSSYDNALAETINGLYKTELIKPRSPWRSVEQVEFATAEWVDWFNHRRLYRYCGDIPPAEMESAYYAQHPAQQPTGLSHQ</sequence>
<evidence type="ECO:0000259" key="1">
    <source>
        <dbReference type="Pfam" id="PF13683"/>
    </source>
</evidence>
<reference evidence="2" key="1">
    <citation type="submission" date="2016-11" db="EMBL/GenBank/DDBJ databases">
        <authorList>
            <person name="Jaros S."/>
            <person name="Januszkiewicz K."/>
            <person name="Wedrychowicz H."/>
        </authorList>
    </citation>
    <scope>NUCLEOTIDE SEQUENCE [LARGE SCALE GENOMIC DNA]</scope>
    <source>
        <strain evidence="2">Y48</strain>
    </source>
</reference>
<evidence type="ECO:0000313" key="3">
    <source>
        <dbReference type="Proteomes" id="UP000183810"/>
    </source>
</evidence>
<dbReference type="SUPFAM" id="SSF53098">
    <property type="entry name" value="Ribonuclease H-like"/>
    <property type="match status" value="1"/>
</dbReference>
<keyword evidence="3" id="KW-1185">Reference proteome</keyword>